<dbReference type="SMART" id="SM01042">
    <property type="entry name" value="Brr6_like_C_C"/>
    <property type="match status" value="1"/>
</dbReference>
<name>A0AAE0IT18_9PEZI</name>
<dbReference type="EMBL" id="JAUEDM010000001">
    <property type="protein sequence ID" value="KAK3330698.1"/>
    <property type="molecule type" value="Genomic_DNA"/>
</dbReference>
<dbReference type="InterPro" id="IPR018767">
    <property type="entry name" value="Brl1/Brr6_dom"/>
</dbReference>
<dbReference type="GO" id="GO:0006998">
    <property type="term" value="P:nuclear envelope organization"/>
    <property type="evidence" value="ECO:0007669"/>
    <property type="project" value="InterPro"/>
</dbReference>
<feature type="compositionally biased region" description="Polar residues" evidence="1">
    <location>
        <begin position="15"/>
        <end position="25"/>
    </location>
</feature>
<reference evidence="4" key="2">
    <citation type="submission" date="2023-06" db="EMBL/GenBank/DDBJ databases">
        <authorList>
            <consortium name="Lawrence Berkeley National Laboratory"/>
            <person name="Haridas S."/>
            <person name="Hensen N."/>
            <person name="Bonometti L."/>
            <person name="Westerberg I."/>
            <person name="Brannstrom I.O."/>
            <person name="Guillou S."/>
            <person name="Cros-Aarteil S."/>
            <person name="Calhoun S."/>
            <person name="Kuo A."/>
            <person name="Mondo S."/>
            <person name="Pangilinan J."/>
            <person name="Riley R."/>
            <person name="Labutti K."/>
            <person name="Andreopoulos B."/>
            <person name="Lipzen A."/>
            <person name="Chen C."/>
            <person name="Yanf M."/>
            <person name="Daum C."/>
            <person name="Ng V."/>
            <person name="Clum A."/>
            <person name="Steindorff A."/>
            <person name="Ohm R."/>
            <person name="Martin F."/>
            <person name="Silar P."/>
            <person name="Natvig D."/>
            <person name="Lalanne C."/>
            <person name="Gautier V."/>
            <person name="Ament-Velasquez S.L."/>
            <person name="Kruys A."/>
            <person name="Hutchinson M.I."/>
            <person name="Powell A.J."/>
            <person name="Barry K."/>
            <person name="Miller A.N."/>
            <person name="Grigoriev I.V."/>
            <person name="Debuchy R."/>
            <person name="Gladieux P."/>
            <person name="Thoren M.H."/>
            <person name="Johannesson H."/>
        </authorList>
    </citation>
    <scope>NUCLEOTIDE SEQUENCE</scope>
    <source>
        <strain evidence="4">CBS 118394</strain>
    </source>
</reference>
<feature type="domain" description="Brl1/Brr6" evidence="3">
    <location>
        <begin position="214"/>
        <end position="348"/>
    </location>
</feature>
<sequence length="452" mass="49310">MAHTDRASIDAASFDSPSKFKTNANPFAIPAGPRPSPFKQQSQPPPPHSSFFNPQLQHRPSAPQFRNPAFTTPQKRVDELAYADSGAETSPAMTDTSEFPADTPEVDREQEDFGRMTITQQSANRNLFGKSMVRSRTPGRGEIPRGNRDKVRKRKRQQGDRDVGSVRSRLPHGSDDSDSDWEDGGVKKGKSRNRGWVANFLAAVSDHPSAPAILSKWLQLGVNVILLGLVLIGIVAIVSQVRSDLAHASEKARAAIVHEMAQCSENYIKNQCSPRASRAPALEGPCNEWEACMNQDASAIMKVQVSARNVAEIMNEFVGVLTFKTWGFIMSLFLVAVVASNIGFGFLRESALAHAAARPTDPLHSPPASLPMLGSGMHDPRQAYIWAPIGETPRHVRRGLSFANNDGTDTENSPDPKAILPPQTPSGRRRSPSKQERGRSPSKATRSPSKGF</sequence>
<dbReference type="Proteomes" id="UP001283341">
    <property type="component" value="Unassembled WGS sequence"/>
</dbReference>
<dbReference type="GO" id="GO:0031965">
    <property type="term" value="C:nuclear membrane"/>
    <property type="evidence" value="ECO:0007669"/>
    <property type="project" value="InterPro"/>
</dbReference>
<protein>
    <submittedName>
        <fullName evidence="4">Di-sulfide bridge nucleocytoplasmic transport domain-containing protein</fullName>
    </submittedName>
</protein>
<dbReference type="GO" id="GO:0055088">
    <property type="term" value="P:lipid homeostasis"/>
    <property type="evidence" value="ECO:0007669"/>
    <property type="project" value="InterPro"/>
</dbReference>
<feature type="compositionally biased region" description="Polar residues" evidence="1">
    <location>
        <begin position="87"/>
        <end position="97"/>
    </location>
</feature>
<feature type="region of interest" description="Disordered" evidence="1">
    <location>
        <begin position="1"/>
        <end position="189"/>
    </location>
</feature>
<dbReference type="AlphaFoldDB" id="A0AAE0IT18"/>
<gene>
    <name evidence="4" type="ORF">B0H66DRAFT_598224</name>
</gene>
<comment type="caution">
    <text evidence="4">The sequence shown here is derived from an EMBL/GenBank/DDBJ whole genome shotgun (WGS) entry which is preliminary data.</text>
</comment>
<dbReference type="PANTHER" id="PTHR28136:SF1">
    <property type="entry name" value="NUCLEUS EXPORT PROTEIN BRL1"/>
    <property type="match status" value="1"/>
</dbReference>
<feature type="compositionally biased region" description="Polar residues" evidence="1">
    <location>
        <begin position="402"/>
        <end position="413"/>
    </location>
</feature>
<dbReference type="Pfam" id="PF10104">
    <property type="entry name" value="Brr6_like_C_C"/>
    <property type="match status" value="1"/>
</dbReference>
<proteinExistence type="predicted"/>
<evidence type="ECO:0000256" key="1">
    <source>
        <dbReference type="SAM" id="MobiDB-lite"/>
    </source>
</evidence>
<keyword evidence="2" id="KW-1133">Transmembrane helix</keyword>
<feature type="transmembrane region" description="Helical" evidence="2">
    <location>
        <begin position="217"/>
        <end position="238"/>
    </location>
</feature>
<evidence type="ECO:0000256" key="2">
    <source>
        <dbReference type="SAM" id="Phobius"/>
    </source>
</evidence>
<evidence type="ECO:0000259" key="3">
    <source>
        <dbReference type="SMART" id="SM01042"/>
    </source>
</evidence>
<feature type="transmembrane region" description="Helical" evidence="2">
    <location>
        <begin position="326"/>
        <end position="347"/>
    </location>
</feature>
<dbReference type="InterPro" id="IPR040202">
    <property type="entry name" value="Brl1/Brr6"/>
</dbReference>
<feature type="region of interest" description="Disordered" evidence="1">
    <location>
        <begin position="399"/>
        <end position="452"/>
    </location>
</feature>
<reference evidence="4" key="1">
    <citation type="journal article" date="2023" name="Mol. Phylogenet. Evol.">
        <title>Genome-scale phylogeny and comparative genomics of the fungal order Sordariales.</title>
        <authorList>
            <person name="Hensen N."/>
            <person name="Bonometti L."/>
            <person name="Westerberg I."/>
            <person name="Brannstrom I.O."/>
            <person name="Guillou S."/>
            <person name="Cros-Aarteil S."/>
            <person name="Calhoun S."/>
            <person name="Haridas S."/>
            <person name="Kuo A."/>
            <person name="Mondo S."/>
            <person name="Pangilinan J."/>
            <person name="Riley R."/>
            <person name="LaButti K."/>
            <person name="Andreopoulos B."/>
            <person name="Lipzen A."/>
            <person name="Chen C."/>
            <person name="Yan M."/>
            <person name="Daum C."/>
            <person name="Ng V."/>
            <person name="Clum A."/>
            <person name="Steindorff A."/>
            <person name="Ohm R.A."/>
            <person name="Martin F."/>
            <person name="Silar P."/>
            <person name="Natvig D.O."/>
            <person name="Lalanne C."/>
            <person name="Gautier V."/>
            <person name="Ament-Velasquez S.L."/>
            <person name="Kruys A."/>
            <person name="Hutchinson M.I."/>
            <person name="Powell A.J."/>
            <person name="Barry K."/>
            <person name="Miller A.N."/>
            <person name="Grigoriev I.V."/>
            <person name="Debuchy R."/>
            <person name="Gladieux P."/>
            <person name="Hiltunen Thoren M."/>
            <person name="Johannesson H."/>
        </authorList>
    </citation>
    <scope>NUCLEOTIDE SEQUENCE</scope>
    <source>
        <strain evidence="4">CBS 118394</strain>
    </source>
</reference>
<feature type="compositionally biased region" description="Polar residues" evidence="1">
    <location>
        <begin position="442"/>
        <end position="452"/>
    </location>
</feature>
<keyword evidence="2" id="KW-0812">Transmembrane</keyword>
<keyword evidence="2" id="KW-0472">Membrane</keyword>
<dbReference type="PANTHER" id="PTHR28136">
    <property type="entry name" value="NUCLEUS EXPORT PROTEIN BRR6"/>
    <property type="match status" value="1"/>
</dbReference>
<feature type="compositionally biased region" description="Basic and acidic residues" evidence="1">
    <location>
        <begin position="105"/>
        <end position="114"/>
    </location>
</feature>
<accession>A0AAE0IT18</accession>
<evidence type="ECO:0000313" key="5">
    <source>
        <dbReference type="Proteomes" id="UP001283341"/>
    </source>
</evidence>
<keyword evidence="5" id="KW-1185">Reference proteome</keyword>
<organism evidence="4 5">
    <name type="scientific">Apodospora peruviana</name>
    <dbReference type="NCBI Taxonomy" id="516989"/>
    <lineage>
        <taxon>Eukaryota</taxon>
        <taxon>Fungi</taxon>
        <taxon>Dikarya</taxon>
        <taxon>Ascomycota</taxon>
        <taxon>Pezizomycotina</taxon>
        <taxon>Sordariomycetes</taxon>
        <taxon>Sordariomycetidae</taxon>
        <taxon>Sordariales</taxon>
        <taxon>Lasiosphaeriaceae</taxon>
        <taxon>Apodospora</taxon>
    </lineage>
</organism>
<evidence type="ECO:0000313" key="4">
    <source>
        <dbReference type="EMBL" id="KAK3330698.1"/>
    </source>
</evidence>